<keyword evidence="1" id="KW-0378">Hydrolase</keyword>
<organism evidence="4 5">
    <name type="scientific">Centaurea solstitialis</name>
    <name type="common">yellow star-thistle</name>
    <dbReference type="NCBI Taxonomy" id="347529"/>
    <lineage>
        <taxon>Eukaryota</taxon>
        <taxon>Viridiplantae</taxon>
        <taxon>Streptophyta</taxon>
        <taxon>Embryophyta</taxon>
        <taxon>Tracheophyta</taxon>
        <taxon>Spermatophyta</taxon>
        <taxon>Magnoliopsida</taxon>
        <taxon>eudicotyledons</taxon>
        <taxon>Gunneridae</taxon>
        <taxon>Pentapetalae</taxon>
        <taxon>asterids</taxon>
        <taxon>campanulids</taxon>
        <taxon>Asterales</taxon>
        <taxon>Asteraceae</taxon>
        <taxon>Carduoideae</taxon>
        <taxon>Cardueae</taxon>
        <taxon>Centaureinae</taxon>
        <taxon>Centaurea</taxon>
    </lineage>
</organism>
<dbReference type="InterPro" id="IPR043502">
    <property type="entry name" value="DNA/RNA_pol_sf"/>
</dbReference>
<dbReference type="PANTHER" id="PTHR47592:SF29">
    <property type="entry name" value="ZINC FINGER, CCHC-TYPE"/>
    <property type="match status" value="1"/>
</dbReference>
<evidence type="ECO:0000313" key="5">
    <source>
        <dbReference type="Proteomes" id="UP001172457"/>
    </source>
</evidence>
<evidence type="ECO:0000313" key="4">
    <source>
        <dbReference type="EMBL" id="KAJ9556090.1"/>
    </source>
</evidence>
<dbReference type="Gene3D" id="3.30.420.10">
    <property type="entry name" value="Ribonuclease H-like superfamily/Ribonuclease H"/>
    <property type="match status" value="1"/>
</dbReference>
<name>A0AA38TJT8_9ASTR</name>
<dbReference type="GO" id="GO:0015074">
    <property type="term" value="P:DNA integration"/>
    <property type="evidence" value="ECO:0007669"/>
    <property type="project" value="InterPro"/>
</dbReference>
<reference evidence="4" key="1">
    <citation type="submission" date="2023-03" db="EMBL/GenBank/DDBJ databases">
        <title>Chromosome-scale reference genome and RAD-based genetic map of yellow starthistle (Centaurea solstitialis) reveal putative structural variation and QTLs associated with invader traits.</title>
        <authorList>
            <person name="Reatini B."/>
            <person name="Cang F.A."/>
            <person name="Jiang Q."/>
            <person name="Mckibben M.T.W."/>
            <person name="Barker M.S."/>
            <person name="Rieseberg L.H."/>
            <person name="Dlugosch K.M."/>
        </authorList>
    </citation>
    <scope>NUCLEOTIDE SEQUENCE</scope>
    <source>
        <strain evidence="4">CAN-66</strain>
        <tissue evidence="4">Leaf</tissue>
    </source>
</reference>
<feature type="compositionally biased region" description="Polar residues" evidence="2">
    <location>
        <begin position="210"/>
        <end position="220"/>
    </location>
</feature>
<dbReference type="InterPro" id="IPR001584">
    <property type="entry name" value="Integrase_cat-core"/>
</dbReference>
<dbReference type="Pfam" id="PF13976">
    <property type="entry name" value="gag_pre-integrs"/>
    <property type="match status" value="1"/>
</dbReference>
<comment type="caution">
    <text evidence="4">The sequence shown here is derived from an EMBL/GenBank/DDBJ whole genome shotgun (WGS) entry which is preliminary data.</text>
</comment>
<dbReference type="InterPro" id="IPR054722">
    <property type="entry name" value="PolX-like_BBD"/>
</dbReference>
<dbReference type="InterPro" id="IPR013103">
    <property type="entry name" value="RVT_2"/>
</dbReference>
<dbReference type="PANTHER" id="PTHR47592">
    <property type="entry name" value="PBF68 PROTEIN"/>
    <property type="match status" value="1"/>
</dbReference>
<dbReference type="SUPFAM" id="SSF53098">
    <property type="entry name" value="Ribonuclease H-like"/>
    <property type="match status" value="1"/>
</dbReference>
<dbReference type="Pfam" id="PF22936">
    <property type="entry name" value="Pol_BBD"/>
    <property type="match status" value="1"/>
</dbReference>
<dbReference type="PROSITE" id="PS50994">
    <property type="entry name" value="INTEGRASE"/>
    <property type="match status" value="1"/>
</dbReference>
<dbReference type="CDD" id="cd09272">
    <property type="entry name" value="RNase_HI_RT_Ty1"/>
    <property type="match status" value="1"/>
</dbReference>
<dbReference type="InterPro" id="IPR057670">
    <property type="entry name" value="SH3_retrovirus"/>
</dbReference>
<dbReference type="GO" id="GO:0003676">
    <property type="term" value="F:nucleic acid binding"/>
    <property type="evidence" value="ECO:0007669"/>
    <property type="project" value="InterPro"/>
</dbReference>
<dbReference type="Pfam" id="PF00665">
    <property type="entry name" value="rve"/>
    <property type="match status" value="1"/>
</dbReference>
<gene>
    <name evidence="4" type="ORF">OSB04_010704</name>
</gene>
<protein>
    <recommendedName>
        <fullName evidence="3">Integrase catalytic domain-containing protein</fullName>
    </recommendedName>
</protein>
<dbReference type="Pfam" id="PF07727">
    <property type="entry name" value="RVT_2"/>
    <property type="match status" value="3"/>
</dbReference>
<proteinExistence type="predicted"/>
<feature type="region of interest" description="Disordered" evidence="2">
    <location>
        <begin position="729"/>
        <end position="751"/>
    </location>
</feature>
<dbReference type="AlphaFoldDB" id="A0AA38TJT8"/>
<evidence type="ECO:0000256" key="2">
    <source>
        <dbReference type="SAM" id="MobiDB-lite"/>
    </source>
</evidence>
<dbReference type="Pfam" id="PF25597">
    <property type="entry name" value="SH3_retrovirus"/>
    <property type="match status" value="1"/>
</dbReference>
<keyword evidence="1" id="KW-0064">Aspartyl protease</keyword>
<dbReference type="InterPro" id="IPR025724">
    <property type="entry name" value="GAG-pre-integrase_dom"/>
</dbReference>
<dbReference type="GO" id="GO:0004190">
    <property type="term" value="F:aspartic-type endopeptidase activity"/>
    <property type="evidence" value="ECO:0007669"/>
    <property type="project" value="UniProtKB-KW"/>
</dbReference>
<dbReference type="SUPFAM" id="SSF56672">
    <property type="entry name" value="DNA/RNA polymerases"/>
    <property type="match status" value="1"/>
</dbReference>
<dbReference type="EMBL" id="JARYMX010000003">
    <property type="protein sequence ID" value="KAJ9556090.1"/>
    <property type="molecule type" value="Genomic_DNA"/>
</dbReference>
<evidence type="ECO:0000256" key="1">
    <source>
        <dbReference type="ARBA" id="ARBA00022750"/>
    </source>
</evidence>
<dbReference type="InterPro" id="IPR036397">
    <property type="entry name" value="RNaseH_sf"/>
</dbReference>
<evidence type="ECO:0000259" key="3">
    <source>
        <dbReference type="PROSITE" id="PS50994"/>
    </source>
</evidence>
<feature type="region of interest" description="Disordered" evidence="2">
    <location>
        <begin position="207"/>
        <end position="263"/>
    </location>
</feature>
<feature type="domain" description="Integrase catalytic" evidence="3">
    <location>
        <begin position="469"/>
        <end position="642"/>
    </location>
</feature>
<dbReference type="Pfam" id="PF14223">
    <property type="entry name" value="Retrotran_gag_2"/>
    <property type="match status" value="1"/>
</dbReference>
<keyword evidence="5" id="KW-1185">Reference proteome</keyword>
<keyword evidence="1" id="KW-0645">Protease</keyword>
<sequence length="1276" mass="144886">MTNSVSMKDMHKTIAKLEKFSGQDFRRWQKKMHFYLTDLKVVYVLSTPCPAVVENETLDQTRSRSKWENADYICRGHILNGMSDSLFDIYHNIESAKELWDRLEAKYMAEDASSKKFLVGNFINYKMVDARPVMEQYHELQRILGQFAQYDMKMDETISVSSIIDKLPRSWKDLKNNLKHKKEELTMVELGSHLQIEQSIRDMEKCSVGGTKTVTGSSVNMMEEGESSKAGKGKRKSGKGGGKVKNEAGPSGSKDPGKQSGMFVVPTDNSVENYYVSMISESFYVQDDDISWWVDSGATCHVCKNLQWFKDFKPIEDGSLLKMGNVATEPIKGLGSVNLVFTSGNSLLLCNVLYVPGIRKNLVSGIVLNKCGYKQVMESDKYILSKHGTFVGFGYLNGMFKLNLDVSFINNFVCMASTSSSNNCGKSELWHARLGHVHYKRMKDMSKMSLTPAFDLNGEKCKTCMLTKITRQPFAKNINRDTKVLELVHSDLCDFHSTPSLGNKKYVVTFIDDATRYCYVYLCHTKDEALEKFKIYKEEVEFYHGVKIKTLRTDRGGEYYDLVYFQSTGIIHQTTAPYTPQQNGISERKNRTLKEMVNSMLTYSGLSDGFWGEAMLTACYLLNRVPNKRNKITPYELWHKKVPKLSYLRVWGCRAVVRLTDPKINNIGQRGIDCVFIGYPENSKCYRFYVIESNAYVSVHSVIESRDADFGNEDRFTSLPKPTDMIASSSNFGTSDQVTVTPPEPSEPRRSVRARKAKSFGDDFQLYLVEGSRNEIEFQYQYCFNIDEDPRTYSEAMASRDAAFWKEAIQDEIDSIMHNNTFQLSDLPPGCKPLNSKWIFKRKMKVDGSIDKYKARLVIQGFRQKEGIDYFDTYAPLFLNGELDEEIYMRQPEGFVFPGNENKVCKLVMSLYGLKQAPKQWHQKFDDVVLSNDDMLIFGTDQDQVDTTKAFLSSKFDMKDMGEADVILGIKIIRGEHGITISQSHYIEKMLNKFNMKDCSPIGTPMDPTVKLMPNKGVTVNQLEYSRAIGSLMYAMLSTRPDIAYAVGKLSQHTHNPGLIHWQAINRVFKYLKGTMDYGLTYSGFPSVFEGYSDASWITNKEDYSSTSGWIFLLGGGAICWASKKQTCITTSTMESEFVALAAAGKEAEWLRNLIYEIPLWDRQISSISIRCDSQATLAKAYSGVYKGKSRHLGVRHSMIRDLITNGVISVVFVKSQHNLADHLTKGLNRDLVKNSAIGVGLKCKIKGATYMSMKFSRFKKLGLGFDMLMKDKDIG</sequence>
<dbReference type="InterPro" id="IPR012337">
    <property type="entry name" value="RNaseH-like_sf"/>
</dbReference>
<accession>A0AA38TJT8</accession>
<dbReference type="Proteomes" id="UP001172457">
    <property type="component" value="Chromosome 3"/>
</dbReference>